<evidence type="ECO:0000256" key="6">
    <source>
        <dbReference type="ARBA" id="ARBA00022833"/>
    </source>
</evidence>
<dbReference type="PROSITE" id="PS01086">
    <property type="entry name" value="RIBUL_P_3_EPIMER_2"/>
    <property type="match status" value="1"/>
</dbReference>
<dbReference type="GO" id="GO:0006163">
    <property type="term" value="P:purine nucleotide metabolic process"/>
    <property type="evidence" value="ECO:0007669"/>
    <property type="project" value="UniProtKB-ARBA"/>
</dbReference>
<dbReference type="STRING" id="1276221.SDIMI_v3c06860"/>
<evidence type="ECO:0000256" key="4">
    <source>
        <dbReference type="ARBA" id="ARBA00011738"/>
    </source>
</evidence>
<dbReference type="InParanoid" id="S5MK88"/>
<organism evidence="11 12">
    <name type="scientific">Spiroplasma diminutum CUAS-1</name>
    <dbReference type="NCBI Taxonomy" id="1276221"/>
    <lineage>
        <taxon>Bacteria</taxon>
        <taxon>Bacillati</taxon>
        <taxon>Mycoplasmatota</taxon>
        <taxon>Mollicutes</taxon>
        <taxon>Entomoplasmatales</taxon>
        <taxon>Spiroplasmataceae</taxon>
        <taxon>Spiroplasma</taxon>
    </lineage>
</organism>
<dbReference type="Proteomes" id="UP000014983">
    <property type="component" value="Chromosome"/>
</dbReference>
<keyword evidence="8" id="KW-0464">Manganese</keyword>
<evidence type="ECO:0000256" key="5">
    <source>
        <dbReference type="ARBA" id="ARBA00022723"/>
    </source>
</evidence>
<evidence type="ECO:0000256" key="9">
    <source>
        <dbReference type="ARBA" id="ARBA00023235"/>
    </source>
</evidence>
<dbReference type="InterPro" id="IPR011060">
    <property type="entry name" value="RibuloseP-bd_barrel"/>
</dbReference>
<comment type="cofactor">
    <cofactor evidence="2">
        <name>Zn(2+)</name>
        <dbReference type="ChEBI" id="CHEBI:29105"/>
    </cofactor>
</comment>
<evidence type="ECO:0000313" key="11">
    <source>
        <dbReference type="EMBL" id="AGR42390.1"/>
    </source>
</evidence>
<dbReference type="FunFam" id="3.20.20.70:FF:000191">
    <property type="entry name" value="ribulose-phosphate 3-epimerase isoform X2"/>
    <property type="match status" value="1"/>
</dbReference>
<proteinExistence type="predicted"/>
<dbReference type="InterPro" id="IPR013785">
    <property type="entry name" value="Aldolase_TIM"/>
</dbReference>
<dbReference type="InterPro" id="IPR000056">
    <property type="entry name" value="Ribul_P_3_epim-like"/>
</dbReference>
<dbReference type="GO" id="GO:0046496">
    <property type="term" value="P:nicotinamide nucleotide metabolic process"/>
    <property type="evidence" value="ECO:0007669"/>
    <property type="project" value="UniProtKB-ARBA"/>
</dbReference>
<keyword evidence="12" id="KW-1185">Reference proteome</keyword>
<dbReference type="GO" id="GO:0046872">
    <property type="term" value="F:metal ion binding"/>
    <property type="evidence" value="ECO:0007669"/>
    <property type="project" value="UniProtKB-KW"/>
</dbReference>
<keyword evidence="5" id="KW-0479">Metal-binding</keyword>
<keyword evidence="9" id="KW-0413">Isomerase</keyword>
<dbReference type="PROSITE" id="PS01085">
    <property type="entry name" value="RIBUL_P_3_EPIMER_1"/>
    <property type="match status" value="1"/>
</dbReference>
<protein>
    <submittedName>
        <fullName evidence="11">Ribulose-phosphate 3-epimerase</fullName>
    </submittedName>
</protein>
<evidence type="ECO:0000313" key="12">
    <source>
        <dbReference type="Proteomes" id="UP000014983"/>
    </source>
</evidence>
<evidence type="ECO:0000256" key="1">
    <source>
        <dbReference type="ARBA" id="ARBA00001936"/>
    </source>
</evidence>
<dbReference type="AlphaFoldDB" id="S5MK88"/>
<name>S5MK88_9MOLU</name>
<dbReference type="Pfam" id="PF00834">
    <property type="entry name" value="Ribul_P_3_epim"/>
    <property type="match status" value="1"/>
</dbReference>
<evidence type="ECO:0000256" key="7">
    <source>
        <dbReference type="ARBA" id="ARBA00023004"/>
    </source>
</evidence>
<dbReference type="OrthoDB" id="1645589at2"/>
<comment type="cofactor">
    <cofactor evidence="3">
        <name>Fe(2+)</name>
        <dbReference type="ChEBI" id="CHEBI:29033"/>
    </cofactor>
</comment>
<dbReference type="FunCoup" id="S5MK88">
    <property type="interactions" value="246"/>
</dbReference>
<evidence type="ECO:0000256" key="8">
    <source>
        <dbReference type="ARBA" id="ARBA00023211"/>
    </source>
</evidence>
<comment type="cofactor">
    <cofactor evidence="1">
        <name>Mn(2+)</name>
        <dbReference type="ChEBI" id="CHEBI:29035"/>
    </cofactor>
</comment>
<gene>
    <name evidence="11" type="primary">rpe</name>
    <name evidence="11" type="ORF">SDIMI_v3c06860</name>
</gene>
<keyword evidence="6" id="KW-0862">Zinc</keyword>
<dbReference type="eggNOG" id="COG0036">
    <property type="taxonomic scope" value="Bacteria"/>
</dbReference>
<dbReference type="GO" id="GO:0005975">
    <property type="term" value="P:carbohydrate metabolic process"/>
    <property type="evidence" value="ECO:0007669"/>
    <property type="project" value="InterPro"/>
</dbReference>
<dbReference type="GO" id="GO:1901135">
    <property type="term" value="P:carbohydrate derivative metabolic process"/>
    <property type="evidence" value="ECO:0007669"/>
    <property type="project" value="UniProtKB-ARBA"/>
</dbReference>
<dbReference type="CDD" id="cd00429">
    <property type="entry name" value="RPE"/>
    <property type="match status" value="1"/>
</dbReference>
<keyword evidence="10" id="KW-0119">Carbohydrate metabolism</keyword>
<evidence type="ECO:0000256" key="3">
    <source>
        <dbReference type="ARBA" id="ARBA00001954"/>
    </source>
</evidence>
<dbReference type="EMBL" id="CP005076">
    <property type="protein sequence ID" value="AGR42390.1"/>
    <property type="molecule type" value="Genomic_DNA"/>
</dbReference>
<accession>S5MK88</accession>
<dbReference type="KEGG" id="sdi:SDIMI_v3c06860"/>
<comment type="subunit">
    <text evidence="4">Homodimer.</text>
</comment>
<dbReference type="GO" id="GO:0016857">
    <property type="term" value="F:racemase and epimerase activity, acting on carbohydrates and derivatives"/>
    <property type="evidence" value="ECO:0007669"/>
    <property type="project" value="InterPro"/>
</dbReference>
<evidence type="ECO:0000256" key="2">
    <source>
        <dbReference type="ARBA" id="ARBA00001947"/>
    </source>
</evidence>
<evidence type="ECO:0000256" key="10">
    <source>
        <dbReference type="ARBA" id="ARBA00023277"/>
    </source>
</evidence>
<reference evidence="11 12" key="1">
    <citation type="journal article" date="2013" name="Genome Biol. Evol.">
        <title>Comparison of metabolic capacities and inference of gene content evolution in mosquito-associated Spiroplasma diminutum and S. taiwanense.</title>
        <authorList>
            <person name="Lo W.S."/>
            <person name="Ku C."/>
            <person name="Chen L.L."/>
            <person name="Chang T.H."/>
            <person name="Kuo C.H."/>
        </authorList>
    </citation>
    <scope>NUCLEOTIDE SEQUENCE [LARGE SCALE GENOMIC DNA]</scope>
    <source>
        <strain evidence="11">CUAS-1</strain>
    </source>
</reference>
<dbReference type="NCBIfam" id="NF004076">
    <property type="entry name" value="PRK05581.1-4"/>
    <property type="match status" value="1"/>
</dbReference>
<dbReference type="HOGENOM" id="CLU_054856_2_2_14"/>
<dbReference type="Gene3D" id="3.20.20.70">
    <property type="entry name" value="Aldolase class I"/>
    <property type="match status" value="1"/>
</dbReference>
<dbReference type="PATRIC" id="fig|1276221.3.peg.688"/>
<keyword evidence="7" id="KW-0408">Iron</keyword>
<sequence>MSKFIVAPSILTANFLDLKTDLNKLEQANIEWIHYDVMDYNFVPNLSFGPKILSDIVEKYNFKMDLHLMVKIVNLSVEDYLKPFLLKNVEQITIHFEALDDEQIFNFIDFCKKNKIRSSISINPDTEVKDIEKYLNQIDNVLIMSVHPGFGGQSFISNSLKKIELLNFLRDLNKFNYSIQVDGGINEDTFKLVQDAKVDMIVAGSYLVGSNVTNLNERVKKLEG</sequence>
<dbReference type="RefSeq" id="WP_020836621.1">
    <property type="nucleotide sequence ID" value="NC_021833.1"/>
</dbReference>
<dbReference type="GO" id="GO:0006091">
    <property type="term" value="P:generation of precursor metabolites and energy"/>
    <property type="evidence" value="ECO:0007669"/>
    <property type="project" value="UniProtKB-ARBA"/>
</dbReference>
<dbReference type="SUPFAM" id="SSF51366">
    <property type="entry name" value="Ribulose-phoshate binding barrel"/>
    <property type="match status" value="1"/>
</dbReference>
<dbReference type="PANTHER" id="PTHR11749">
    <property type="entry name" value="RIBULOSE-5-PHOSPHATE-3-EPIMERASE"/>
    <property type="match status" value="1"/>
</dbReference>